<name>C5CGY4_KOSOT</name>
<evidence type="ECO:0000259" key="5">
    <source>
        <dbReference type="PROSITE" id="PS50943"/>
    </source>
</evidence>
<dbReference type="RefSeq" id="WP_015868311.1">
    <property type="nucleotide sequence ID" value="NC_012785.1"/>
</dbReference>
<dbReference type="Proteomes" id="UP000002382">
    <property type="component" value="Chromosome"/>
</dbReference>
<dbReference type="STRING" id="521045.Kole_0940"/>
<proteinExistence type="inferred from homology"/>
<sequence length="319" mass="36065">MDLNELAYRVSRLYYLDGLTQQQIANRLGISRPKVSRLLTYARDVGMVEIKLKAPDVESKEFLSKSLKERLNLMDVIVTETIERNEEDILKRVAKAGAEFISRTLKNGQIVGWGWGRTMFRTVQSLNSTDSHFSSLFIPLIGGTGQSVKYYQVNSLVEKAAEIFKAQVMYLNAPAFFADKNTFELFLKEKQVLNVLEMWKRLDVAIFGLGKPIHDSEIIKSEIDSSMIIDLIREKAVGDILARFFNKNGEICKSSLNKLILGINIDDLLKVPLRICLCGGEKKVDGIITASKKGYFNVLVTDSITANFVLEKLREERGE</sequence>
<dbReference type="GO" id="GO:0003677">
    <property type="term" value="F:DNA binding"/>
    <property type="evidence" value="ECO:0007669"/>
    <property type="project" value="UniProtKB-KW"/>
</dbReference>
<dbReference type="eggNOG" id="COG2390">
    <property type="taxonomic scope" value="Bacteria"/>
</dbReference>
<dbReference type="InterPro" id="IPR036388">
    <property type="entry name" value="WH-like_DNA-bd_sf"/>
</dbReference>
<feature type="domain" description="HTH cro/C1-type" evidence="5">
    <location>
        <begin position="18"/>
        <end position="62"/>
    </location>
</feature>
<keyword evidence="2" id="KW-0805">Transcription regulation</keyword>
<accession>C5CGY4</accession>
<protein>
    <submittedName>
        <fullName evidence="6">Transcriptional regulator, DeoR family</fullName>
    </submittedName>
</protein>
<dbReference type="PANTHER" id="PTHR34294">
    <property type="entry name" value="TRANSCRIPTIONAL REGULATOR-RELATED"/>
    <property type="match status" value="1"/>
</dbReference>
<evidence type="ECO:0000313" key="6">
    <source>
        <dbReference type="EMBL" id="ACR79649.1"/>
    </source>
</evidence>
<dbReference type="SUPFAM" id="SSF88659">
    <property type="entry name" value="Sigma3 and sigma4 domains of RNA polymerase sigma factors"/>
    <property type="match status" value="1"/>
</dbReference>
<keyword evidence="3" id="KW-0238">DNA-binding</keyword>
<dbReference type="EMBL" id="CP001634">
    <property type="protein sequence ID" value="ACR79649.1"/>
    <property type="molecule type" value="Genomic_DNA"/>
</dbReference>
<dbReference type="InterPro" id="IPR013324">
    <property type="entry name" value="RNA_pol_sigma_r3/r4-like"/>
</dbReference>
<dbReference type="PROSITE" id="PS50943">
    <property type="entry name" value="HTH_CROC1"/>
    <property type="match status" value="1"/>
</dbReference>
<comment type="similarity">
    <text evidence="1">Belongs to the SorC transcriptional regulatory family.</text>
</comment>
<dbReference type="InterPro" id="IPR007630">
    <property type="entry name" value="RNA_pol_sigma70_r4"/>
</dbReference>
<dbReference type="Gene3D" id="3.40.50.1360">
    <property type="match status" value="1"/>
</dbReference>
<keyword evidence="7" id="KW-1185">Reference proteome</keyword>
<dbReference type="GO" id="GO:0006352">
    <property type="term" value="P:DNA-templated transcription initiation"/>
    <property type="evidence" value="ECO:0007669"/>
    <property type="project" value="InterPro"/>
</dbReference>
<evidence type="ECO:0000256" key="3">
    <source>
        <dbReference type="ARBA" id="ARBA00023125"/>
    </source>
</evidence>
<dbReference type="InterPro" id="IPR007324">
    <property type="entry name" value="Sugar-bd_dom_put"/>
</dbReference>
<dbReference type="InterPro" id="IPR001387">
    <property type="entry name" value="Cro/C1-type_HTH"/>
</dbReference>
<evidence type="ECO:0000256" key="1">
    <source>
        <dbReference type="ARBA" id="ARBA00010466"/>
    </source>
</evidence>
<gene>
    <name evidence="6" type="ordered locus">Kole_0940</name>
</gene>
<dbReference type="KEGG" id="kol:Kole_0940"/>
<reference evidence="6 7" key="1">
    <citation type="submission" date="2009-06" db="EMBL/GenBank/DDBJ databases">
        <title>Complete sequence of Thermotogales bacterium TBF 19.5.1.</title>
        <authorList>
            <consortium name="US DOE Joint Genome Institute"/>
            <person name="Lucas S."/>
            <person name="Copeland A."/>
            <person name="Lapidus A."/>
            <person name="Glavina del Rio T."/>
            <person name="Tice H."/>
            <person name="Bruce D."/>
            <person name="Goodwin L."/>
            <person name="Pitluck S."/>
            <person name="Chertkov O."/>
            <person name="Brettin T."/>
            <person name="Detter J.C."/>
            <person name="Han C."/>
            <person name="Schmutz J."/>
            <person name="Larimer F."/>
            <person name="Land M."/>
            <person name="Hauser L."/>
            <person name="Kyrpides N."/>
            <person name="Ovchinnikova G."/>
            <person name="Noll K."/>
        </authorList>
    </citation>
    <scope>NUCLEOTIDE SEQUENCE [LARGE SCALE GENOMIC DNA]</scope>
    <source>
        <strain evidence="7">ATCC BAA-1733 / DSM 21960 / TBF 19.5.1</strain>
    </source>
</reference>
<dbReference type="InterPro" id="IPR037171">
    <property type="entry name" value="NagB/RpiA_transferase-like"/>
</dbReference>
<evidence type="ECO:0000256" key="2">
    <source>
        <dbReference type="ARBA" id="ARBA00023015"/>
    </source>
</evidence>
<dbReference type="OrthoDB" id="41234at2"/>
<dbReference type="GO" id="GO:0030246">
    <property type="term" value="F:carbohydrate binding"/>
    <property type="evidence" value="ECO:0007669"/>
    <property type="project" value="InterPro"/>
</dbReference>
<dbReference type="Gene3D" id="1.10.10.10">
    <property type="entry name" value="Winged helix-like DNA-binding domain superfamily/Winged helix DNA-binding domain"/>
    <property type="match status" value="1"/>
</dbReference>
<dbReference type="Pfam" id="PF04198">
    <property type="entry name" value="Sugar-bind"/>
    <property type="match status" value="1"/>
</dbReference>
<organism evidence="6 7">
    <name type="scientific">Kosmotoga olearia (strain ATCC BAA-1733 / DSM 21960 / TBF 19.5.1)</name>
    <dbReference type="NCBI Taxonomy" id="521045"/>
    <lineage>
        <taxon>Bacteria</taxon>
        <taxon>Thermotogati</taxon>
        <taxon>Thermotogota</taxon>
        <taxon>Thermotogae</taxon>
        <taxon>Kosmotogales</taxon>
        <taxon>Kosmotogaceae</taxon>
        <taxon>Kosmotoga</taxon>
    </lineage>
</organism>
<dbReference type="HOGENOM" id="CLU_054506_1_1_0"/>
<evidence type="ECO:0000313" key="7">
    <source>
        <dbReference type="Proteomes" id="UP000002382"/>
    </source>
</evidence>
<dbReference type="InterPro" id="IPR051054">
    <property type="entry name" value="SorC_transcr_regulators"/>
</dbReference>
<reference evidence="6 7" key="2">
    <citation type="journal article" date="2011" name="J. Bacteriol.">
        <title>Genome Sequence of Kosmotoga olearia Strain TBF 19.5.1, a Thermophilic Bacterium with a Wide Growth Temperature Range, Isolated from the Troll B Oil Platform in the North Sea.</title>
        <authorList>
            <person name="Swithers K.S."/>
            <person name="Dipippo J.L."/>
            <person name="Bruce D.C."/>
            <person name="Detter C."/>
            <person name="Tapia R."/>
            <person name="Han S."/>
            <person name="Goodwin L.A."/>
            <person name="Han J."/>
            <person name="Woyke T."/>
            <person name="Pitluck S."/>
            <person name="Pennacchio L."/>
            <person name="Nolan M."/>
            <person name="Mikhailova N."/>
            <person name="Land M.L."/>
            <person name="Nesbo C.L."/>
            <person name="Gogarten J.P."/>
            <person name="Noll K.M."/>
        </authorList>
    </citation>
    <scope>NUCLEOTIDE SEQUENCE [LARGE SCALE GENOMIC DNA]</scope>
    <source>
        <strain evidence="7">ATCC BAA-1733 / DSM 21960 / TBF 19.5.1</strain>
    </source>
</reference>
<keyword evidence="4" id="KW-0804">Transcription</keyword>
<dbReference type="GO" id="GO:0003700">
    <property type="term" value="F:DNA-binding transcription factor activity"/>
    <property type="evidence" value="ECO:0007669"/>
    <property type="project" value="InterPro"/>
</dbReference>
<dbReference type="Pfam" id="PF04545">
    <property type="entry name" value="Sigma70_r4"/>
    <property type="match status" value="1"/>
</dbReference>
<evidence type="ECO:0000256" key="4">
    <source>
        <dbReference type="ARBA" id="ARBA00023163"/>
    </source>
</evidence>
<dbReference type="SUPFAM" id="SSF100950">
    <property type="entry name" value="NagB/RpiA/CoA transferase-like"/>
    <property type="match status" value="1"/>
</dbReference>
<dbReference type="PANTHER" id="PTHR34294:SF1">
    <property type="entry name" value="TRANSCRIPTIONAL REGULATOR LSRR"/>
    <property type="match status" value="1"/>
</dbReference>
<dbReference type="AlphaFoldDB" id="C5CGY4"/>